<evidence type="ECO:0000313" key="2">
    <source>
        <dbReference type="EMBL" id="OGC51814.1"/>
    </source>
</evidence>
<dbReference type="EMBL" id="MEUT01000011">
    <property type="protein sequence ID" value="OGC51814.1"/>
    <property type="molecule type" value="Genomic_DNA"/>
</dbReference>
<name>A0A1F4V3P9_UNCKA</name>
<dbReference type="STRING" id="1802610.A2W32_02125"/>
<comment type="caution">
    <text evidence="2">The sequence shown here is derived from an EMBL/GenBank/DDBJ whole genome shotgun (WGS) entry which is preliminary data.</text>
</comment>
<evidence type="ECO:0008006" key="4">
    <source>
        <dbReference type="Google" id="ProtNLM"/>
    </source>
</evidence>
<dbReference type="AlphaFoldDB" id="A0A1F4V3P9"/>
<proteinExistence type="predicted"/>
<protein>
    <recommendedName>
        <fullName evidence="4">Septum formation initiator</fullName>
    </recommendedName>
</protein>
<dbReference type="InterPro" id="IPR007060">
    <property type="entry name" value="FtsL/DivIC"/>
</dbReference>
<evidence type="ECO:0000313" key="3">
    <source>
        <dbReference type="Proteomes" id="UP000177371"/>
    </source>
</evidence>
<dbReference type="Pfam" id="PF04977">
    <property type="entry name" value="DivIC"/>
    <property type="match status" value="1"/>
</dbReference>
<reference evidence="2 3" key="1">
    <citation type="journal article" date="2016" name="Nat. Commun.">
        <title>Thousands of microbial genomes shed light on interconnected biogeochemical processes in an aquifer system.</title>
        <authorList>
            <person name="Anantharaman K."/>
            <person name="Brown C.T."/>
            <person name="Hug L.A."/>
            <person name="Sharon I."/>
            <person name="Castelle C.J."/>
            <person name="Probst A.J."/>
            <person name="Thomas B.C."/>
            <person name="Singh A."/>
            <person name="Wilkins M.J."/>
            <person name="Karaoz U."/>
            <person name="Brodie E.L."/>
            <person name="Williams K.H."/>
            <person name="Hubbard S.S."/>
            <person name="Banfield J.F."/>
        </authorList>
    </citation>
    <scope>NUCLEOTIDE SEQUENCE [LARGE SCALE GENOMIC DNA]</scope>
</reference>
<gene>
    <name evidence="2" type="ORF">A2W32_02125</name>
</gene>
<evidence type="ECO:0000256" key="1">
    <source>
        <dbReference type="SAM" id="Coils"/>
    </source>
</evidence>
<organism evidence="2 3">
    <name type="scientific">candidate division WWE3 bacterium RBG_16_37_10</name>
    <dbReference type="NCBI Taxonomy" id="1802610"/>
    <lineage>
        <taxon>Bacteria</taxon>
        <taxon>Katanobacteria</taxon>
    </lineage>
</organism>
<feature type="coiled-coil region" evidence="1">
    <location>
        <begin position="30"/>
        <end position="57"/>
    </location>
</feature>
<accession>A0A1F4V3P9</accession>
<keyword evidence="1" id="KW-0175">Coiled coil</keyword>
<dbReference type="Proteomes" id="UP000177371">
    <property type="component" value="Unassembled WGS sequence"/>
</dbReference>
<sequence length="119" mass="13581">MSIPAQLKYIVLSLLFILAAVNFTRTTLNTLQSSKRLEDLQNEVSVLETEKVGLEQDIAYKKTTDFIEEQARDAINLIKPGEKVYVTSQVLGKSTVSEDAMREPEREKSNPELWVELFF</sequence>